<dbReference type="OrthoDB" id="534912at2759"/>
<keyword evidence="7 15" id="KW-0812">Transmembrane</keyword>
<dbReference type="SUPFAM" id="SSF50978">
    <property type="entry name" value="WD40 repeat-like"/>
    <property type="match status" value="1"/>
</dbReference>
<comment type="subcellular location">
    <subcellularLocation>
        <location evidence="2">Membrane</location>
        <topology evidence="2">Multi-pass membrane protein</topology>
    </subcellularLocation>
</comment>
<feature type="region of interest" description="Disordered" evidence="14">
    <location>
        <begin position="1"/>
        <end position="43"/>
    </location>
</feature>
<feature type="transmembrane region" description="Helical" evidence="15">
    <location>
        <begin position="407"/>
        <end position="427"/>
    </location>
</feature>
<sequence>MPEMQGEKRPLDPDPDDDDDDDDDDGFGPMPVPAPAQTKPKRKKVLKNAHVYLDNLPKGEMYEKSFMHRDVVHLAVCSNATGFLVTGSEDGHVKFWKKQYEGIEFVKHYRAHLGKLQAMVISQDGRLLATIGDDNALKLFEVTSFDMICMIKLKFKPLQVEFVHKKNAPTSLVAVSDTDSGKVHILQPESGTADPLRTLEVHSEPAHAIRYNPWVHACVSADKSGALELWDPDTLEMPNKESRPGRLRFEIKSETHMYELRKNQTHASSPDCCRDFRFAACVLFLGAVVASSDDVERTRILSEIEALRGQLREQRSIIQQQFVQLADLEEEERRLQVVGDVTSATWQTTKAALEGTDGSMAAAMDSLWLCLCGALVMFMHAGFAMLETGCCRSKNASNVLMKNLVNVCVGTLGWWILGWAFAYGAGINRFIGTTGFLGEGFYTKDAAGTIIPLSCANNACQSTMLSWFFQWAFCTAGATIVSGAVAERVQGPTYASYAFVMTSLIYPVIVHWTWSGSGFLGDILDVGVMDFAGSGIVHLTGGVSGLAGTIVLGPRKGRFVNPEDFEPHNLPLVVFGTFALWFGWYGFNPGSTLGMPDAETGALAAQVAMNTTLAAATGGITVFILRYVLLRKYDVGGLCNGILAGLVSITAPCGNVECGSAFAIGFVGALVYQSSSMLLQKLKIDDPVDASPVHGFCGIWGVLAAGLFDWGKGFDHFHGWSGWGCMSDSNGCKTDINGTALGAQFLLILMVIAWAGTISALTFALLKWWGALRISEDTEDVGDVTLTPIQAQKDGRLRVFRFATMKMVRAYDESMEMFTAAQSDPNMGDLHLDRFDFGRRIAVEKEMRKSPAQMYQQAVFDESCNFLVFTSLIGVKIVNLHTNKLVKILGKVEQTERFLGLALYQGKAVKKKAALGESVVEGENDQKESADPIALVTAYKKNRFYLFSTREPPETTADLGRDIFNEKPSKEDAAVAASIRTENPLGKQATIHTTMGDIVVKLFYQECPKTVENFTVHSKNGYYDNIIFHRVIQGFMIQTGDPQGDGTGGESIWGGEFEDEFHRNLKHDRPFTLSMANAGPNTNGSQFFVTTVPCPWLDGKHTVFGRVLQGMDVVQNIEKTQTNCDDRPLVDIKIMAIKIIS</sequence>
<gene>
    <name evidence="17" type="primary">CYP71</name>
    <name evidence="17" type="ORF">SPIL2461_LOCUS22295</name>
</gene>
<feature type="compositionally biased region" description="Acidic residues" evidence="14">
    <location>
        <begin position="13"/>
        <end position="26"/>
    </location>
</feature>
<evidence type="ECO:0000256" key="7">
    <source>
        <dbReference type="ARBA" id="ARBA00022692"/>
    </source>
</evidence>
<keyword evidence="8" id="KW-0677">Repeat</keyword>
<evidence type="ECO:0000256" key="8">
    <source>
        <dbReference type="ARBA" id="ARBA00022737"/>
    </source>
</evidence>
<keyword evidence="11 15" id="KW-0472">Membrane</keyword>
<dbReference type="SUPFAM" id="SSF50891">
    <property type="entry name" value="Cyclophilin-like"/>
    <property type="match status" value="1"/>
</dbReference>
<evidence type="ECO:0000256" key="9">
    <source>
        <dbReference type="ARBA" id="ARBA00022989"/>
    </source>
</evidence>
<evidence type="ECO:0000256" key="10">
    <source>
        <dbReference type="ARBA" id="ARBA00023110"/>
    </source>
</evidence>
<dbReference type="Gene3D" id="2.130.10.10">
    <property type="entry name" value="YVTN repeat-like/Quinoprotein amine dehydrogenase"/>
    <property type="match status" value="1"/>
</dbReference>
<dbReference type="Proteomes" id="UP000649617">
    <property type="component" value="Unassembled WGS sequence"/>
</dbReference>
<dbReference type="Gene3D" id="2.40.100.10">
    <property type="entry name" value="Cyclophilin-like"/>
    <property type="match status" value="1"/>
</dbReference>
<dbReference type="PANTHER" id="PTHR11730:SF6">
    <property type="entry name" value="AMMONIUM TRANSPORTER"/>
    <property type="match status" value="1"/>
</dbReference>
<keyword evidence="9 15" id="KW-1133">Transmembrane helix</keyword>
<organism evidence="17 18">
    <name type="scientific">Symbiodinium pilosum</name>
    <name type="common">Dinoflagellate</name>
    <dbReference type="NCBI Taxonomy" id="2952"/>
    <lineage>
        <taxon>Eukaryota</taxon>
        <taxon>Sar</taxon>
        <taxon>Alveolata</taxon>
        <taxon>Dinophyceae</taxon>
        <taxon>Suessiales</taxon>
        <taxon>Symbiodiniaceae</taxon>
        <taxon>Symbiodinium</taxon>
    </lineage>
</organism>
<dbReference type="InterPro" id="IPR029020">
    <property type="entry name" value="Ammonium/urea_transptr"/>
</dbReference>
<feature type="transmembrane region" description="Helical" evidence="15">
    <location>
        <begin position="366"/>
        <end position="386"/>
    </location>
</feature>
<feature type="transmembrane region" description="Helical" evidence="15">
    <location>
        <begin position="494"/>
        <end position="514"/>
    </location>
</feature>
<comment type="caution">
    <text evidence="17">The sequence shown here is derived from an EMBL/GenBank/DDBJ whole genome shotgun (WGS) entry which is preliminary data.</text>
</comment>
<keyword evidence="18" id="KW-1185">Reference proteome</keyword>
<evidence type="ECO:0000256" key="4">
    <source>
        <dbReference type="ARBA" id="ARBA00013194"/>
    </source>
</evidence>
<proteinExistence type="inferred from homology"/>
<keyword evidence="6" id="KW-0853">WD repeat</keyword>
<dbReference type="PROSITE" id="PS01219">
    <property type="entry name" value="AMMONIUM_TRANSP"/>
    <property type="match status" value="1"/>
</dbReference>
<reference evidence="17" key="1">
    <citation type="submission" date="2021-02" db="EMBL/GenBank/DDBJ databases">
        <authorList>
            <person name="Dougan E. K."/>
            <person name="Rhodes N."/>
            <person name="Thang M."/>
            <person name="Chan C."/>
        </authorList>
    </citation>
    <scope>NUCLEOTIDE SEQUENCE</scope>
</reference>
<protein>
    <recommendedName>
        <fullName evidence="4">peptidylprolyl isomerase</fullName>
        <ecNumber evidence="4">5.2.1.8</ecNumber>
    </recommendedName>
</protein>
<dbReference type="SMART" id="SM00320">
    <property type="entry name" value="WD40"/>
    <property type="match status" value="3"/>
</dbReference>
<dbReference type="NCBIfam" id="TIGR00836">
    <property type="entry name" value="amt"/>
    <property type="match status" value="1"/>
</dbReference>
<evidence type="ECO:0000259" key="16">
    <source>
        <dbReference type="PROSITE" id="PS50072"/>
    </source>
</evidence>
<evidence type="ECO:0000256" key="13">
    <source>
        <dbReference type="ARBA" id="ARBA00023235"/>
    </source>
</evidence>
<dbReference type="PROSITE" id="PS50072">
    <property type="entry name" value="CSA_PPIASE_2"/>
    <property type="match status" value="1"/>
</dbReference>
<feature type="transmembrane region" description="Helical" evidence="15">
    <location>
        <begin position="468"/>
        <end position="487"/>
    </location>
</feature>
<dbReference type="InterPro" id="IPR036322">
    <property type="entry name" value="WD40_repeat_dom_sf"/>
</dbReference>
<dbReference type="InterPro" id="IPR015943">
    <property type="entry name" value="WD40/YVTN_repeat-like_dom_sf"/>
</dbReference>
<evidence type="ECO:0000313" key="17">
    <source>
        <dbReference type="EMBL" id="CAE7762879.1"/>
    </source>
</evidence>
<evidence type="ECO:0000256" key="3">
    <source>
        <dbReference type="ARBA" id="ARBA00005887"/>
    </source>
</evidence>
<keyword evidence="12" id="KW-0924">Ammonia transport</keyword>
<feature type="transmembrane region" description="Helical" evidence="15">
    <location>
        <begin position="607"/>
        <end position="629"/>
    </location>
</feature>
<dbReference type="InterPro" id="IPR002130">
    <property type="entry name" value="Cyclophilin-type_PPIase_dom"/>
</dbReference>
<dbReference type="PRINTS" id="PR00153">
    <property type="entry name" value="CSAPPISMRASE"/>
</dbReference>
<dbReference type="InterPro" id="IPR001680">
    <property type="entry name" value="WD40_rpt"/>
</dbReference>
<dbReference type="InterPro" id="IPR029000">
    <property type="entry name" value="Cyclophilin-like_dom_sf"/>
</dbReference>
<comment type="catalytic activity">
    <reaction evidence="1">
        <text>[protein]-peptidylproline (omega=180) = [protein]-peptidylproline (omega=0)</text>
        <dbReference type="Rhea" id="RHEA:16237"/>
        <dbReference type="Rhea" id="RHEA-COMP:10747"/>
        <dbReference type="Rhea" id="RHEA-COMP:10748"/>
        <dbReference type="ChEBI" id="CHEBI:83833"/>
        <dbReference type="ChEBI" id="CHEBI:83834"/>
        <dbReference type="EC" id="5.2.1.8"/>
    </reaction>
</comment>
<dbReference type="Pfam" id="PF00909">
    <property type="entry name" value="Ammonium_transp"/>
    <property type="match status" value="1"/>
</dbReference>
<accession>A0A812Y6M3</accession>
<evidence type="ECO:0000256" key="11">
    <source>
        <dbReference type="ARBA" id="ARBA00023136"/>
    </source>
</evidence>
<feature type="domain" description="PPIase cyclophilin-type" evidence="16">
    <location>
        <begin position="985"/>
        <end position="1139"/>
    </location>
</feature>
<feature type="transmembrane region" description="Helical" evidence="15">
    <location>
        <begin position="745"/>
        <end position="766"/>
    </location>
</feature>
<dbReference type="GO" id="GO:0005886">
    <property type="term" value="C:plasma membrane"/>
    <property type="evidence" value="ECO:0007669"/>
    <property type="project" value="TreeGrafter"/>
</dbReference>
<evidence type="ECO:0000256" key="1">
    <source>
        <dbReference type="ARBA" id="ARBA00000971"/>
    </source>
</evidence>
<dbReference type="SUPFAM" id="SSF111352">
    <property type="entry name" value="Ammonium transporter"/>
    <property type="match status" value="1"/>
</dbReference>
<evidence type="ECO:0000313" key="18">
    <source>
        <dbReference type="Proteomes" id="UP000649617"/>
    </source>
</evidence>
<dbReference type="InterPro" id="IPR018047">
    <property type="entry name" value="Ammonium_transpt_CS"/>
</dbReference>
<feature type="transmembrane region" description="Helical" evidence="15">
    <location>
        <begin position="534"/>
        <end position="553"/>
    </location>
</feature>
<keyword evidence="10" id="KW-0697">Rotamase</keyword>
<evidence type="ECO:0000256" key="6">
    <source>
        <dbReference type="ARBA" id="ARBA00022574"/>
    </source>
</evidence>
<dbReference type="PANTHER" id="PTHR11730">
    <property type="entry name" value="AMMONIUM TRANSPORTER"/>
    <property type="match status" value="1"/>
</dbReference>
<evidence type="ECO:0000256" key="14">
    <source>
        <dbReference type="SAM" id="MobiDB-lite"/>
    </source>
</evidence>
<dbReference type="Gene3D" id="1.10.3430.10">
    <property type="entry name" value="Ammonium transporter AmtB like domains"/>
    <property type="match status" value="1"/>
</dbReference>
<evidence type="ECO:0000256" key="12">
    <source>
        <dbReference type="ARBA" id="ARBA00023177"/>
    </source>
</evidence>
<dbReference type="GO" id="GO:0008519">
    <property type="term" value="F:ammonium channel activity"/>
    <property type="evidence" value="ECO:0007669"/>
    <property type="project" value="InterPro"/>
</dbReference>
<keyword evidence="13" id="KW-0413">Isomerase</keyword>
<evidence type="ECO:0000256" key="2">
    <source>
        <dbReference type="ARBA" id="ARBA00004141"/>
    </source>
</evidence>
<dbReference type="EMBL" id="CAJNIZ010047129">
    <property type="protein sequence ID" value="CAE7762879.1"/>
    <property type="molecule type" value="Genomic_DNA"/>
</dbReference>
<dbReference type="GO" id="GO:0097272">
    <property type="term" value="P:ammonium homeostasis"/>
    <property type="evidence" value="ECO:0007669"/>
    <property type="project" value="TreeGrafter"/>
</dbReference>
<feature type="compositionally biased region" description="Basic and acidic residues" evidence="14">
    <location>
        <begin position="1"/>
        <end position="12"/>
    </location>
</feature>
<dbReference type="EC" id="5.2.1.8" evidence="4"/>
<dbReference type="GO" id="GO:0005634">
    <property type="term" value="C:nucleus"/>
    <property type="evidence" value="ECO:0007669"/>
    <property type="project" value="UniProtKB-ARBA"/>
</dbReference>
<evidence type="ECO:0000256" key="5">
    <source>
        <dbReference type="ARBA" id="ARBA00022448"/>
    </source>
</evidence>
<dbReference type="GO" id="GO:0003755">
    <property type="term" value="F:peptidyl-prolyl cis-trans isomerase activity"/>
    <property type="evidence" value="ECO:0007669"/>
    <property type="project" value="UniProtKB-KW"/>
</dbReference>
<feature type="transmembrane region" description="Helical" evidence="15">
    <location>
        <begin position="569"/>
        <end position="587"/>
    </location>
</feature>
<dbReference type="FunFam" id="2.40.100.10:FF:000003">
    <property type="entry name" value="Peptidylprolyl isomerase domain and WD repeat-containing 1"/>
    <property type="match status" value="1"/>
</dbReference>
<comment type="similarity">
    <text evidence="3">Belongs to the ammonia transporter channel (TC 1.A.11.2) family.</text>
</comment>
<dbReference type="AlphaFoldDB" id="A0A812Y6M3"/>
<dbReference type="Pfam" id="PF00400">
    <property type="entry name" value="WD40"/>
    <property type="match status" value="1"/>
</dbReference>
<keyword evidence="5" id="KW-0813">Transport</keyword>
<dbReference type="InterPro" id="IPR001905">
    <property type="entry name" value="Ammonium_transpt"/>
</dbReference>
<dbReference type="CDD" id="cd01927">
    <property type="entry name" value="cyclophilin_WD40"/>
    <property type="match status" value="1"/>
</dbReference>
<name>A0A812Y6M3_SYMPI</name>
<dbReference type="Pfam" id="PF00160">
    <property type="entry name" value="Pro_isomerase"/>
    <property type="match status" value="1"/>
</dbReference>
<dbReference type="SMR" id="A0A812Y6M3"/>
<evidence type="ECO:0000256" key="15">
    <source>
        <dbReference type="SAM" id="Phobius"/>
    </source>
</evidence>
<dbReference type="InterPro" id="IPR024041">
    <property type="entry name" value="NH4_transpt_AmtB-like_dom"/>
</dbReference>